<evidence type="ECO:0000313" key="3">
    <source>
        <dbReference type="EMBL" id="RZS61774.1"/>
    </source>
</evidence>
<dbReference type="Proteomes" id="UP000293852">
    <property type="component" value="Unassembled WGS sequence"/>
</dbReference>
<evidence type="ECO:0000256" key="1">
    <source>
        <dbReference type="SAM" id="Phobius"/>
    </source>
</evidence>
<sequence>MVSGEVVEYRPGFGRVLAVATGVVGAAAVIAGLVSDAAATAPFVAPVALVVLWVWAAYWRPAVVVSPAGVELRNVTRTVELPWPTIERVETKFALTLHTAYGDYAAWAAPAPGRARVTTAGKDAVANLPSSTYDGGTIRAGDLATTASGQAAMIVRARWEELRDAGVLDDPRVERTTPRVRWHVATLAAMALLLAASVVTLLVR</sequence>
<proteinExistence type="predicted"/>
<name>A0A4Q7M2R5_9MICO</name>
<protein>
    <submittedName>
        <fullName evidence="3">PH (Pleckstrin Homology) domain-containing protein</fullName>
    </submittedName>
</protein>
<evidence type="ECO:0000259" key="2">
    <source>
        <dbReference type="Pfam" id="PF10756"/>
    </source>
</evidence>
<accession>A0A4Q7M2R5</accession>
<dbReference type="Pfam" id="PF10756">
    <property type="entry name" value="bPH_6"/>
    <property type="match status" value="1"/>
</dbReference>
<reference evidence="3 4" key="1">
    <citation type="submission" date="2019-02" db="EMBL/GenBank/DDBJ databases">
        <title>Sequencing the genomes of 1000 actinobacteria strains.</title>
        <authorList>
            <person name="Klenk H.-P."/>
        </authorList>
    </citation>
    <scope>NUCLEOTIDE SEQUENCE [LARGE SCALE GENOMIC DNA]</scope>
    <source>
        <strain evidence="3 4">DSM 16932</strain>
    </source>
</reference>
<feature type="transmembrane region" description="Helical" evidence="1">
    <location>
        <begin position="12"/>
        <end position="34"/>
    </location>
</feature>
<dbReference type="EMBL" id="SGWX01000001">
    <property type="protein sequence ID" value="RZS61774.1"/>
    <property type="molecule type" value="Genomic_DNA"/>
</dbReference>
<evidence type="ECO:0000313" key="4">
    <source>
        <dbReference type="Proteomes" id="UP000293852"/>
    </source>
</evidence>
<feature type="domain" description="Low molecular weight protein antigen 6 PH" evidence="2">
    <location>
        <begin position="60"/>
        <end position="109"/>
    </location>
</feature>
<keyword evidence="1" id="KW-0472">Membrane</keyword>
<keyword evidence="1" id="KW-0812">Transmembrane</keyword>
<feature type="transmembrane region" description="Helical" evidence="1">
    <location>
        <begin position="182"/>
        <end position="203"/>
    </location>
</feature>
<dbReference type="InterPro" id="IPR019692">
    <property type="entry name" value="CFP-6_PH"/>
</dbReference>
<dbReference type="RefSeq" id="WP_242607912.1">
    <property type="nucleotide sequence ID" value="NZ_SGWX01000001.1"/>
</dbReference>
<gene>
    <name evidence="3" type="ORF">EV386_2085</name>
</gene>
<keyword evidence="4" id="KW-1185">Reference proteome</keyword>
<keyword evidence="1" id="KW-1133">Transmembrane helix</keyword>
<dbReference type="AlphaFoldDB" id="A0A4Q7M2R5"/>
<organism evidence="3 4">
    <name type="scientific">Xylanimonas ulmi</name>
    <dbReference type="NCBI Taxonomy" id="228973"/>
    <lineage>
        <taxon>Bacteria</taxon>
        <taxon>Bacillati</taxon>
        <taxon>Actinomycetota</taxon>
        <taxon>Actinomycetes</taxon>
        <taxon>Micrococcales</taxon>
        <taxon>Promicromonosporaceae</taxon>
        <taxon>Xylanimonas</taxon>
    </lineage>
</organism>
<comment type="caution">
    <text evidence="3">The sequence shown here is derived from an EMBL/GenBank/DDBJ whole genome shotgun (WGS) entry which is preliminary data.</text>
</comment>
<feature type="transmembrane region" description="Helical" evidence="1">
    <location>
        <begin position="40"/>
        <end position="59"/>
    </location>
</feature>